<keyword evidence="6" id="KW-0653">Protein transport</keyword>
<keyword evidence="8 10" id="KW-0472">Membrane</keyword>
<feature type="transmembrane region" description="Helical" evidence="10">
    <location>
        <begin position="107"/>
        <end position="125"/>
    </location>
</feature>
<feature type="transmembrane region" description="Helical" evidence="10">
    <location>
        <begin position="463"/>
        <end position="483"/>
    </location>
</feature>
<comment type="subcellular location">
    <subcellularLocation>
        <location evidence="1">Membrane</location>
        <topology evidence="1">Multi-pass membrane protein</topology>
    </subcellularLocation>
</comment>
<feature type="region of interest" description="Disordered" evidence="9">
    <location>
        <begin position="1"/>
        <end position="22"/>
    </location>
</feature>
<feature type="transmembrane region" description="Helical" evidence="10">
    <location>
        <begin position="279"/>
        <end position="299"/>
    </location>
</feature>
<accession>A0ABR3VY89</accession>
<feature type="transmembrane region" description="Helical" evidence="10">
    <location>
        <begin position="654"/>
        <end position="678"/>
    </location>
</feature>
<evidence type="ECO:0000256" key="9">
    <source>
        <dbReference type="SAM" id="MobiDB-lite"/>
    </source>
</evidence>
<feature type="transmembrane region" description="Helical" evidence="10">
    <location>
        <begin position="238"/>
        <end position="258"/>
    </location>
</feature>
<feature type="transmembrane region" description="Helical" evidence="10">
    <location>
        <begin position="431"/>
        <end position="451"/>
    </location>
</feature>
<evidence type="ECO:0000313" key="12">
    <source>
        <dbReference type="Proteomes" id="UP001583177"/>
    </source>
</evidence>
<dbReference type="InterPro" id="IPR004648">
    <property type="entry name" value="Oligpept_transpt"/>
</dbReference>
<evidence type="ECO:0000256" key="8">
    <source>
        <dbReference type="ARBA" id="ARBA00023136"/>
    </source>
</evidence>
<keyword evidence="12" id="KW-1185">Reference proteome</keyword>
<keyword evidence="5" id="KW-0571">Peptide transport</keyword>
<dbReference type="InterPro" id="IPR004813">
    <property type="entry name" value="OPT"/>
</dbReference>
<dbReference type="Pfam" id="PF03169">
    <property type="entry name" value="OPT"/>
    <property type="match status" value="2"/>
</dbReference>
<feature type="transmembrane region" description="Helical" evidence="10">
    <location>
        <begin position="517"/>
        <end position="540"/>
    </location>
</feature>
<evidence type="ECO:0000256" key="10">
    <source>
        <dbReference type="SAM" id="Phobius"/>
    </source>
</evidence>
<evidence type="ECO:0000256" key="4">
    <source>
        <dbReference type="ARBA" id="ARBA00022692"/>
    </source>
</evidence>
<comment type="caution">
    <text evidence="11">The sequence shown here is derived from an EMBL/GenBank/DDBJ whole genome shotgun (WGS) entry which is preliminary data.</text>
</comment>
<feature type="transmembrane region" description="Helical" evidence="10">
    <location>
        <begin position="345"/>
        <end position="373"/>
    </location>
</feature>
<organism evidence="11 12">
    <name type="scientific">Diaporthe australafricana</name>
    <dbReference type="NCBI Taxonomy" id="127596"/>
    <lineage>
        <taxon>Eukaryota</taxon>
        <taxon>Fungi</taxon>
        <taxon>Dikarya</taxon>
        <taxon>Ascomycota</taxon>
        <taxon>Pezizomycotina</taxon>
        <taxon>Sordariomycetes</taxon>
        <taxon>Sordariomycetidae</taxon>
        <taxon>Diaporthales</taxon>
        <taxon>Diaporthaceae</taxon>
        <taxon>Diaporthe</taxon>
    </lineage>
</organism>
<keyword evidence="7 10" id="KW-1133">Transmembrane helix</keyword>
<evidence type="ECO:0000313" key="11">
    <source>
        <dbReference type="EMBL" id="KAL1848327.1"/>
    </source>
</evidence>
<gene>
    <name evidence="11" type="ORF">Daus18300_013653</name>
</gene>
<feature type="transmembrane region" description="Helical" evidence="10">
    <location>
        <begin position="179"/>
        <end position="199"/>
    </location>
</feature>
<evidence type="ECO:0000256" key="6">
    <source>
        <dbReference type="ARBA" id="ARBA00022927"/>
    </source>
</evidence>
<dbReference type="Proteomes" id="UP001583177">
    <property type="component" value="Unassembled WGS sequence"/>
</dbReference>
<evidence type="ECO:0000256" key="2">
    <source>
        <dbReference type="ARBA" id="ARBA00008807"/>
    </source>
</evidence>
<feature type="transmembrane region" description="Helical" evidence="10">
    <location>
        <begin position="576"/>
        <end position="597"/>
    </location>
</feature>
<protein>
    <recommendedName>
        <fullName evidence="13">OPT family small oligopeptide transporter</fullName>
    </recommendedName>
</protein>
<evidence type="ECO:0000256" key="3">
    <source>
        <dbReference type="ARBA" id="ARBA00022448"/>
    </source>
</evidence>
<feature type="transmembrane region" description="Helical" evidence="10">
    <location>
        <begin position="405"/>
        <end position="425"/>
    </location>
</feature>
<evidence type="ECO:0008006" key="13">
    <source>
        <dbReference type="Google" id="ProtNLM"/>
    </source>
</evidence>
<feature type="transmembrane region" description="Helical" evidence="10">
    <location>
        <begin position="626"/>
        <end position="642"/>
    </location>
</feature>
<dbReference type="NCBIfam" id="TIGR00728">
    <property type="entry name" value="OPT_sfam"/>
    <property type="match status" value="2"/>
</dbReference>
<evidence type="ECO:0000256" key="7">
    <source>
        <dbReference type="ARBA" id="ARBA00022989"/>
    </source>
</evidence>
<name>A0ABR3VY89_9PEZI</name>
<dbReference type="PANTHER" id="PTHR22601">
    <property type="entry name" value="ISP4 LIKE PROTEIN"/>
    <property type="match status" value="1"/>
</dbReference>
<proteinExistence type="inferred from homology"/>
<evidence type="ECO:0000256" key="5">
    <source>
        <dbReference type="ARBA" id="ARBA00022856"/>
    </source>
</evidence>
<comment type="similarity">
    <text evidence="2">Belongs to the oligopeptide OPT transporter family.</text>
</comment>
<reference evidence="11 12" key="1">
    <citation type="journal article" date="2024" name="IMA Fungus">
        <title>IMA Genome - F19 : A genome assembly and annotation guide to empower mycologists, including annotated draft genome sequences of Ceratocystis pirilliformis, Diaporthe australafricana, Fusarium ophioides, Paecilomyces lecythidis, and Sporothrix stenoceras.</title>
        <authorList>
            <person name="Aylward J."/>
            <person name="Wilson A.M."/>
            <person name="Visagie C.M."/>
            <person name="Spraker J."/>
            <person name="Barnes I."/>
            <person name="Buitendag C."/>
            <person name="Ceriani C."/>
            <person name="Del Mar Angel L."/>
            <person name="du Plessis D."/>
            <person name="Fuchs T."/>
            <person name="Gasser K."/>
            <person name="Kramer D."/>
            <person name="Li W."/>
            <person name="Munsamy K."/>
            <person name="Piso A."/>
            <person name="Price J.L."/>
            <person name="Sonnekus B."/>
            <person name="Thomas C."/>
            <person name="van der Nest A."/>
            <person name="van Dijk A."/>
            <person name="van Heerden A."/>
            <person name="van Vuuren N."/>
            <person name="Yilmaz N."/>
            <person name="Duong T.A."/>
            <person name="van der Merwe N.A."/>
            <person name="Wingfield M.J."/>
            <person name="Wingfield B.D."/>
        </authorList>
    </citation>
    <scope>NUCLEOTIDE SEQUENCE [LARGE SCALE GENOMIC DNA]</scope>
    <source>
        <strain evidence="11 12">CMW 18300</strain>
    </source>
</reference>
<dbReference type="EMBL" id="JAWRVE010000221">
    <property type="protein sequence ID" value="KAL1848327.1"/>
    <property type="molecule type" value="Genomic_DNA"/>
</dbReference>
<keyword evidence="4 10" id="KW-0812">Transmembrane</keyword>
<feature type="transmembrane region" description="Helical" evidence="10">
    <location>
        <begin position="211"/>
        <end position="232"/>
    </location>
</feature>
<evidence type="ECO:0000256" key="1">
    <source>
        <dbReference type="ARBA" id="ARBA00004141"/>
    </source>
</evidence>
<sequence>MGFSWRGKSEARPVEPVDSAEATGYEVGGADADADLHMKRLKDQHRFDPFMDISKLDAIDNVIESGDVEKEAVVEEQLIGEDSPYAEVRASVSPGDDPELPVDTIRAWTIGFITCTVVAAMNILLNNHYLGVSISTPVVQLIAYPMGVGWAKYVPEKSFKIFGVEFNLNPGPFNKKEHTIITVMTAAGAGFSYAFDILLAQQVYYKQYWGWGFQLLLVFSTQAMGFGIAGLLRRFLVWPAAMVWPGLALVFCTVMDSLHNHAPSDPSKTNGWKIGRFALLNMLAGGIFFLFVTVLIYFAGPSYNQYLPMVENGNFDRYANSYNTSRILNPDTTINREAYSAYSPLILPAAFSLSYAMGFATLASNVSHVIFFYGRDIVRRVKDSKYEEPDVHLKLMRKYPEVPEWWYTIVFLVMFAFGMIASQLWTTHLTWWAYIICILVGAFFVLPVGIIQAVTNQQTGLNIITEMIVGYMLPGKPIAMMMFKSWGYMLSYNSLTYAQDMKIGHYMKIPPRSLFRAQLFAVLWLSVVQTATFNWMFGALEGVCTKTQPQGFTCAGARTFYNASVIWGVIGPARMFGVGAMFFLIGFACPIIQYYLARRYPRSILRYVFFPALFGVSGMIPPATIFNLLCYLSIGILFNVIIKRKFPGWWERYTYSLAGALDVGNALCLILYALALGLSGSSFPDWWGTVGFAETLEAQGLAVSKTLGEGEVLAPWIKEWS</sequence>
<keyword evidence="3" id="KW-0813">Transport</keyword>